<gene>
    <name evidence="2" type="ORF">R1sor_006160</name>
</gene>
<dbReference type="AlphaFoldDB" id="A0ABD3HT49"/>
<accession>A0ABD3HT49</accession>
<feature type="region of interest" description="Disordered" evidence="1">
    <location>
        <begin position="408"/>
        <end position="445"/>
    </location>
</feature>
<name>A0ABD3HT49_9MARC</name>
<keyword evidence="3" id="KW-1185">Reference proteome</keyword>
<sequence length="445" mass="50278">MKEEDPFNVSHDRFESGEEDDVIAQAQFVEPSSKVDGLVLDTSRTKKQKEARQSSKAEEEKDTGGNTPTEKGKEQRNPRSCIYNLFHCASSGVRRKFDWLIAETLSYLNFIREGRTRSAKKQTTKEKAPKQLKKKRDEPAEAEPVPETETPVPEVDPIVPEAGTSSPAVEEEATGHDKSVQKEDARQKKRSKKQANMQLVYEGCFREDVYFPMKNRCVIVKSSLKETHDLLHGNKTKTIKYHVPIDEELKKICAALDSRRAGGFLMNKKQVLTAADCLYLDLPTGLKIDEDDTVHTWNIFPGEDDLPRKLMGLGRIILDDRGCLIILHRWTLRSAQQIADALDAYNEIWKHVTTFDVQSDLPQFDEHRNYKGAGEQLCKPRIIVGDAALLQKQEKNAFDSLQRVLGSLHQPAKANPEPSAEPQKSLGKKPLGDDDDLGDIFGYHE</sequence>
<evidence type="ECO:0000313" key="3">
    <source>
        <dbReference type="Proteomes" id="UP001633002"/>
    </source>
</evidence>
<protein>
    <submittedName>
        <fullName evidence="2">Uncharacterized protein</fullName>
    </submittedName>
</protein>
<feature type="region of interest" description="Disordered" evidence="1">
    <location>
        <begin position="34"/>
        <end position="79"/>
    </location>
</feature>
<feature type="compositionally biased region" description="Low complexity" evidence="1">
    <location>
        <begin position="147"/>
        <end position="161"/>
    </location>
</feature>
<evidence type="ECO:0000313" key="2">
    <source>
        <dbReference type="EMBL" id="KAL3692509.1"/>
    </source>
</evidence>
<feature type="compositionally biased region" description="Basic and acidic residues" evidence="1">
    <location>
        <begin position="123"/>
        <end position="139"/>
    </location>
</feature>
<dbReference type="EMBL" id="JBJQOH010000003">
    <property type="protein sequence ID" value="KAL3692509.1"/>
    <property type="molecule type" value="Genomic_DNA"/>
</dbReference>
<feature type="compositionally biased region" description="Basic and acidic residues" evidence="1">
    <location>
        <begin position="173"/>
        <end position="186"/>
    </location>
</feature>
<comment type="caution">
    <text evidence="2">The sequence shown here is derived from an EMBL/GenBank/DDBJ whole genome shotgun (WGS) entry which is preliminary data.</text>
</comment>
<evidence type="ECO:0000256" key="1">
    <source>
        <dbReference type="SAM" id="MobiDB-lite"/>
    </source>
</evidence>
<feature type="region of interest" description="Disordered" evidence="1">
    <location>
        <begin position="116"/>
        <end position="193"/>
    </location>
</feature>
<feature type="compositionally biased region" description="Basic and acidic residues" evidence="1">
    <location>
        <begin position="1"/>
        <end position="16"/>
    </location>
</feature>
<organism evidence="2 3">
    <name type="scientific">Riccia sorocarpa</name>
    <dbReference type="NCBI Taxonomy" id="122646"/>
    <lineage>
        <taxon>Eukaryota</taxon>
        <taxon>Viridiplantae</taxon>
        <taxon>Streptophyta</taxon>
        <taxon>Embryophyta</taxon>
        <taxon>Marchantiophyta</taxon>
        <taxon>Marchantiopsida</taxon>
        <taxon>Marchantiidae</taxon>
        <taxon>Marchantiales</taxon>
        <taxon>Ricciaceae</taxon>
        <taxon>Riccia</taxon>
    </lineage>
</organism>
<feature type="compositionally biased region" description="Basic and acidic residues" evidence="1">
    <location>
        <begin position="48"/>
        <end position="63"/>
    </location>
</feature>
<proteinExistence type="predicted"/>
<feature type="region of interest" description="Disordered" evidence="1">
    <location>
        <begin position="1"/>
        <end position="20"/>
    </location>
</feature>
<dbReference type="Proteomes" id="UP001633002">
    <property type="component" value="Unassembled WGS sequence"/>
</dbReference>
<reference evidence="2 3" key="1">
    <citation type="submission" date="2024-09" db="EMBL/GenBank/DDBJ databases">
        <title>Chromosome-scale assembly of Riccia sorocarpa.</title>
        <authorList>
            <person name="Paukszto L."/>
        </authorList>
    </citation>
    <scope>NUCLEOTIDE SEQUENCE [LARGE SCALE GENOMIC DNA]</scope>
    <source>
        <strain evidence="2">LP-2024</strain>
        <tissue evidence="2">Aerial parts of the thallus</tissue>
    </source>
</reference>